<dbReference type="AlphaFoldDB" id="A0A1B8PVB1"/>
<proteinExistence type="predicted"/>
<evidence type="ECO:0000313" key="1">
    <source>
        <dbReference type="EMBL" id="OBX59238.1"/>
    </source>
</evidence>
<comment type="caution">
    <text evidence="1">The sequence shown here is derived from an EMBL/GenBank/DDBJ whole genome shotgun (WGS) entry which is preliminary data.</text>
</comment>
<dbReference type="OrthoDB" id="1523296at2"/>
<sequence>MSSDIPVQATPLNTDDMQLFALLRYLHLHANLTRNIGDEVQLTEHNVRFGQLAKLSFQERQVHQITSQGKFLKVKIKGFGMLGANGALPLHLSETIYEKNLHEKDHTFNDFLDIFHHRLISLFYKAWLSSEPAVMLDNKSNPLFSEHIAGFVGNQPLADEGMEGLLKYSQFYYSSLLLNQNMPTHNLVEILRGYFDVPIQIEENIGEWIPAEAHTTTLSSQLLEPLGSELLIGTHYFDATQKFRVIIGPVSTAKYLDFLKGGHLFDKLIRWVVRYTKHSYQFDIKIIVDKDDIRPSRLDTLHPLGRNSWLGQPKENPHVIIDID</sequence>
<name>A0A1B8PVB1_MORLA</name>
<accession>A0A1B8PVB1</accession>
<evidence type="ECO:0000313" key="2">
    <source>
        <dbReference type="Proteomes" id="UP000092607"/>
    </source>
</evidence>
<dbReference type="PANTHER" id="PTHR35564">
    <property type="match status" value="1"/>
</dbReference>
<dbReference type="Proteomes" id="UP000092607">
    <property type="component" value="Unassembled WGS sequence"/>
</dbReference>
<dbReference type="InterPro" id="IPR010732">
    <property type="entry name" value="T6SS_TssG-like"/>
</dbReference>
<evidence type="ECO:0008006" key="3">
    <source>
        <dbReference type="Google" id="ProtNLM"/>
    </source>
</evidence>
<dbReference type="Pfam" id="PF06996">
    <property type="entry name" value="T6SS_TssG"/>
    <property type="match status" value="1"/>
</dbReference>
<gene>
    <name evidence="1" type="ORF">A9309_11695</name>
</gene>
<dbReference type="NCBIfam" id="TIGR03347">
    <property type="entry name" value="VI_chp_1"/>
    <property type="match status" value="1"/>
</dbReference>
<reference evidence="1 2" key="1">
    <citation type="submission" date="2016-06" db="EMBL/GenBank/DDBJ databases">
        <title>Draft genome of Moraxella lacunata CCUG 57757A.</title>
        <authorList>
            <person name="Salva-Serra F."/>
            <person name="Engstrom-Jakobsson H."/>
            <person name="Thorell K."/>
            <person name="Gonzales-Siles L."/>
            <person name="Karlsson R."/>
            <person name="Boulund F."/>
            <person name="Engstrand L."/>
            <person name="Kristiansson E."/>
            <person name="Moore E."/>
        </authorList>
    </citation>
    <scope>NUCLEOTIDE SEQUENCE [LARGE SCALE GENOMIC DNA]</scope>
    <source>
        <strain evidence="1 2">CCUG 57757A</strain>
    </source>
</reference>
<dbReference type="PANTHER" id="PTHR35564:SF4">
    <property type="entry name" value="CYTOPLASMIC PROTEIN"/>
    <property type="match status" value="1"/>
</dbReference>
<dbReference type="EMBL" id="LZMS01000115">
    <property type="protein sequence ID" value="OBX59238.1"/>
    <property type="molecule type" value="Genomic_DNA"/>
</dbReference>
<dbReference type="RefSeq" id="WP_065255551.1">
    <property type="nucleotide sequence ID" value="NZ_JARDJM010000069.1"/>
</dbReference>
<organism evidence="1 2">
    <name type="scientific">Moraxella lacunata</name>
    <dbReference type="NCBI Taxonomy" id="477"/>
    <lineage>
        <taxon>Bacteria</taxon>
        <taxon>Pseudomonadati</taxon>
        <taxon>Pseudomonadota</taxon>
        <taxon>Gammaproteobacteria</taxon>
        <taxon>Moraxellales</taxon>
        <taxon>Moraxellaceae</taxon>
        <taxon>Moraxella</taxon>
    </lineage>
</organism>
<protein>
    <recommendedName>
        <fullName evidence="3">Type VI secretion protein</fullName>
    </recommendedName>
</protein>